<keyword evidence="2" id="KW-1185">Reference proteome</keyword>
<proteinExistence type="predicted"/>
<gene>
    <name evidence="1" type="ORF">Pa4123_83260</name>
</gene>
<organism evidence="1 2">
    <name type="scientific">Phytohabitans aurantiacus</name>
    <dbReference type="NCBI Taxonomy" id="3016789"/>
    <lineage>
        <taxon>Bacteria</taxon>
        <taxon>Bacillati</taxon>
        <taxon>Actinomycetota</taxon>
        <taxon>Actinomycetes</taxon>
        <taxon>Micromonosporales</taxon>
        <taxon>Micromonosporaceae</taxon>
    </lineage>
</organism>
<sequence>MNAADVHTVLTLHRYRTAELYAEADRERLAREVTRSRWLPRIARRQRAATRAPAMS</sequence>
<dbReference type="RefSeq" id="WP_281904936.1">
    <property type="nucleotide sequence ID" value="NZ_BSDI01000075.1"/>
</dbReference>
<name>A0ABQ5RA08_9ACTN</name>
<dbReference type="Proteomes" id="UP001144280">
    <property type="component" value="Unassembled WGS sequence"/>
</dbReference>
<evidence type="ECO:0000313" key="2">
    <source>
        <dbReference type="Proteomes" id="UP001144280"/>
    </source>
</evidence>
<comment type="caution">
    <text evidence="1">The sequence shown here is derived from an EMBL/GenBank/DDBJ whole genome shotgun (WGS) entry which is preliminary data.</text>
</comment>
<reference evidence="1" key="1">
    <citation type="submission" date="2022-12" db="EMBL/GenBank/DDBJ databases">
        <title>New Phytohabitans aurantiacus sp. RD004123 nov., an actinomycete isolated from soil.</title>
        <authorList>
            <person name="Triningsih D.W."/>
            <person name="Harunari E."/>
            <person name="Igarashi Y."/>
        </authorList>
    </citation>
    <scope>NUCLEOTIDE SEQUENCE</scope>
    <source>
        <strain evidence="1">RD004123</strain>
    </source>
</reference>
<protein>
    <submittedName>
        <fullName evidence="1">Uncharacterized protein</fullName>
    </submittedName>
</protein>
<evidence type="ECO:0000313" key="1">
    <source>
        <dbReference type="EMBL" id="GLI03048.1"/>
    </source>
</evidence>
<dbReference type="EMBL" id="BSDI01000075">
    <property type="protein sequence ID" value="GLI03048.1"/>
    <property type="molecule type" value="Genomic_DNA"/>
</dbReference>
<accession>A0ABQ5RA08</accession>